<evidence type="ECO:0000313" key="1">
    <source>
        <dbReference type="EMBL" id="EMB24529.1"/>
    </source>
</evidence>
<dbReference type="HOGENOM" id="CLU_043660_1_0_12"/>
<dbReference type="AlphaFoldDB" id="A0A0F6MS28"/>
<protein>
    <submittedName>
        <fullName evidence="1">Uncharacterized protein</fullName>
    </submittedName>
</protein>
<dbReference type="EMBL" id="AGDY01000002">
    <property type="protein sequence ID" value="EMB24529.1"/>
    <property type="molecule type" value="Genomic_DNA"/>
</dbReference>
<dbReference type="RefSeq" id="WP_002690292.1">
    <property type="nucleotide sequence ID" value="NZ_CM001797.1"/>
</dbReference>
<gene>
    <name evidence="1" type="ORF">HMPREF9723_00217</name>
</gene>
<comment type="caution">
    <text evidence="1">The sequence shown here is derived from an EMBL/GenBank/DDBJ whole genome shotgun (WGS) entry which is preliminary data.</text>
</comment>
<dbReference type="PATRIC" id="fig|999434.4.peg.227"/>
<reference evidence="1" key="1">
    <citation type="submission" date="2012-01" db="EMBL/GenBank/DDBJ databases">
        <title>The Genome Sequence of Treponema denticola OTK.</title>
        <authorList>
            <consortium name="The Broad Institute Genome Sequencing Platform"/>
            <person name="Earl A."/>
            <person name="Ward D."/>
            <person name="Feldgarden M."/>
            <person name="Gevers D."/>
            <person name="Blanton J.M."/>
            <person name="Fenno C.J."/>
            <person name="Baranova O.V."/>
            <person name="Mathney J."/>
            <person name="Dewhirst F.E."/>
            <person name="Izard J."/>
            <person name="Young S.K."/>
            <person name="Zeng Q."/>
            <person name="Gargeya S."/>
            <person name="Fitzgerald M."/>
            <person name="Haas B."/>
            <person name="Abouelleil A."/>
            <person name="Alvarado L."/>
            <person name="Arachchi H.M."/>
            <person name="Berlin A."/>
            <person name="Chapman S.B."/>
            <person name="Gearin G."/>
            <person name="Goldberg J."/>
            <person name="Griggs A."/>
            <person name="Gujja S."/>
            <person name="Hansen M."/>
            <person name="Heiman D."/>
            <person name="Howarth C."/>
            <person name="Larimer J."/>
            <person name="Lui A."/>
            <person name="MacDonald P.J.P."/>
            <person name="McCowen C."/>
            <person name="Montmayeur A."/>
            <person name="Murphy C."/>
            <person name="Neiman D."/>
            <person name="Pearson M."/>
            <person name="Priest M."/>
            <person name="Roberts A."/>
            <person name="Saif S."/>
            <person name="Shea T."/>
            <person name="Sisk P."/>
            <person name="Stolte C."/>
            <person name="Sykes S."/>
            <person name="Wortman J."/>
            <person name="Nusbaum C."/>
            <person name="Birren B."/>
        </authorList>
    </citation>
    <scope>NUCLEOTIDE SEQUENCE [LARGE SCALE GENOMIC DNA]</scope>
    <source>
        <strain evidence="1">OTK</strain>
    </source>
</reference>
<dbReference type="Proteomes" id="UP000011701">
    <property type="component" value="Chromosome"/>
</dbReference>
<proteinExistence type="predicted"/>
<accession>A0A0F6MS28</accession>
<organism evidence="1">
    <name type="scientific">Treponema denticola OTK</name>
    <dbReference type="NCBI Taxonomy" id="999434"/>
    <lineage>
        <taxon>Bacteria</taxon>
        <taxon>Pseudomonadati</taxon>
        <taxon>Spirochaetota</taxon>
        <taxon>Spirochaetia</taxon>
        <taxon>Spirochaetales</taxon>
        <taxon>Treponemataceae</taxon>
        <taxon>Treponema</taxon>
    </lineage>
</organism>
<sequence length="477" mass="54075">MAKIKTPISFSNAFSVKSSAIEALGLFNPIINVDTPLFIDPTLLKYSKYDAFSKDAIVRINQYLSELLKLVKASTVYNDTCWRQAKRLLAKQEIQGTCLGYGVNSISGRSISNKVQEQILKTCKEIIDKGIEDPELFFLLPLFEEGIGPDTISDITAMIIEDVLLDFTESISSKIEVPVVSVFYKGHKRNIIKNPLVTKKNTPIILIPTDILRDLPMVSSWDEIPEAASFNQTLRQNVNRILGKLFNAHTKKEKARQRQEVFNDINSLKILLEVIKTGKVEPYDIGNDPQGIVAWQKLLNTITFDRDLSKINTKESFANLDSLVREIINQFKFLIEEKGLNKSLWNKKSPNHERTSQLLFFATAYSFCKAYDIDLNPEMDAGIGYVDFKFSKGFTKRVIVEIKHSYNQNIENGFNNQLSGYKTAEETVFGYYVIVDVGGLGKKLDKLYAALNNDKKKKADIFYINAQLRSSASKRKT</sequence>
<name>A0A0F6MS28_TREDN</name>